<feature type="domain" description="Rhodopsin" evidence="7">
    <location>
        <begin position="108"/>
        <end position="228"/>
    </location>
</feature>
<feature type="transmembrane region" description="Helical" evidence="6">
    <location>
        <begin position="12"/>
        <end position="36"/>
    </location>
</feature>
<keyword evidence="4 6" id="KW-0472">Membrane</keyword>
<evidence type="ECO:0000313" key="8">
    <source>
        <dbReference type="EMBL" id="KAH6603499.1"/>
    </source>
</evidence>
<organism evidence="8 9">
    <name type="scientific">Trichoderma cornu-damae</name>
    <dbReference type="NCBI Taxonomy" id="654480"/>
    <lineage>
        <taxon>Eukaryota</taxon>
        <taxon>Fungi</taxon>
        <taxon>Dikarya</taxon>
        <taxon>Ascomycota</taxon>
        <taxon>Pezizomycotina</taxon>
        <taxon>Sordariomycetes</taxon>
        <taxon>Hypocreomycetidae</taxon>
        <taxon>Hypocreales</taxon>
        <taxon>Hypocreaceae</taxon>
        <taxon>Trichoderma</taxon>
    </lineage>
</organism>
<feature type="transmembrane region" description="Helical" evidence="6">
    <location>
        <begin position="186"/>
        <end position="206"/>
    </location>
</feature>
<evidence type="ECO:0000256" key="1">
    <source>
        <dbReference type="ARBA" id="ARBA00004141"/>
    </source>
</evidence>
<reference evidence="8" key="1">
    <citation type="submission" date="2021-08" db="EMBL/GenBank/DDBJ databases">
        <title>Chromosome-Level Trichoderma cornu-damae using Hi-C Data.</title>
        <authorList>
            <person name="Kim C.S."/>
        </authorList>
    </citation>
    <scope>NUCLEOTIDE SEQUENCE</scope>
    <source>
        <strain evidence="8">KA19-0412C</strain>
    </source>
</reference>
<evidence type="ECO:0000256" key="3">
    <source>
        <dbReference type="ARBA" id="ARBA00022989"/>
    </source>
</evidence>
<protein>
    <recommendedName>
        <fullName evidence="7">Rhodopsin domain-containing protein</fullName>
    </recommendedName>
</protein>
<comment type="caution">
    <text evidence="8">The sequence shown here is derived from an EMBL/GenBank/DDBJ whole genome shotgun (WGS) entry which is preliminary data.</text>
</comment>
<dbReference type="EMBL" id="JAIWOZ010000007">
    <property type="protein sequence ID" value="KAH6603499.1"/>
    <property type="molecule type" value="Genomic_DNA"/>
</dbReference>
<dbReference type="OrthoDB" id="2988756at2759"/>
<dbReference type="GO" id="GO:0016020">
    <property type="term" value="C:membrane"/>
    <property type="evidence" value="ECO:0007669"/>
    <property type="project" value="UniProtKB-SubCell"/>
</dbReference>
<feature type="transmembrane region" description="Helical" evidence="6">
    <location>
        <begin position="48"/>
        <end position="67"/>
    </location>
</feature>
<feature type="transmembrane region" description="Helical" evidence="6">
    <location>
        <begin position="151"/>
        <end position="174"/>
    </location>
</feature>
<dbReference type="Pfam" id="PF20684">
    <property type="entry name" value="Fung_rhodopsin"/>
    <property type="match status" value="1"/>
</dbReference>
<dbReference type="PANTHER" id="PTHR33048:SF2">
    <property type="entry name" value="SRPK"/>
    <property type="match status" value="1"/>
</dbReference>
<keyword evidence="2 6" id="KW-0812">Transmembrane</keyword>
<evidence type="ECO:0000313" key="9">
    <source>
        <dbReference type="Proteomes" id="UP000827724"/>
    </source>
</evidence>
<evidence type="ECO:0000256" key="2">
    <source>
        <dbReference type="ARBA" id="ARBA00022692"/>
    </source>
</evidence>
<dbReference type="AlphaFoldDB" id="A0A9P8TSN8"/>
<sequence>MSQDEIDKAQALTIQLFLLLGTTLISTGGRFCVRGWQVGLKNLGLDDVLAVAGGVLLVPNVVLAYIMNTQTHWLGNQSDDQIRTHPGSDEYQIRSGRRQAHKYLPGFGLLIVTWAATTMALLQSCRPLSYMWQVYPNPGQYCQPATSPVLVWVYFGFDAITNLYLAWTAIPLAVGKGKSMWEKVQWLATLLCGLFITTAAVTRAVILVSDHDAGAERTAETCAIWQISIFIAAVSLTESSCPPRRSVPYPHTTDVDDGSFNDFIYSARFSARQNSLAESEATIVVTPGVTELYDKFAEASVQEIAPEGRRNSGIQRKVEVSVLQENFAVVPEGPCEICGNYTRGWANDDGANKPEQRSTFFGGPVHFHVPIYGGNDEELNEKAF</sequence>
<comment type="subcellular location">
    <subcellularLocation>
        <location evidence="1">Membrane</location>
        <topology evidence="1">Multi-pass membrane protein</topology>
    </subcellularLocation>
</comment>
<evidence type="ECO:0000256" key="6">
    <source>
        <dbReference type="SAM" id="Phobius"/>
    </source>
</evidence>
<accession>A0A9P8TSN8</accession>
<feature type="transmembrane region" description="Helical" evidence="6">
    <location>
        <begin position="103"/>
        <end position="122"/>
    </location>
</feature>
<evidence type="ECO:0000259" key="7">
    <source>
        <dbReference type="Pfam" id="PF20684"/>
    </source>
</evidence>
<evidence type="ECO:0000256" key="5">
    <source>
        <dbReference type="ARBA" id="ARBA00038359"/>
    </source>
</evidence>
<dbReference type="PANTHER" id="PTHR33048">
    <property type="entry name" value="PTH11-LIKE INTEGRAL MEMBRANE PROTEIN (AFU_ORTHOLOGUE AFUA_5G11245)"/>
    <property type="match status" value="1"/>
</dbReference>
<comment type="similarity">
    <text evidence="5">Belongs to the SAT4 family.</text>
</comment>
<name>A0A9P8TSN8_9HYPO</name>
<dbReference type="Proteomes" id="UP000827724">
    <property type="component" value="Unassembled WGS sequence"/>
</dbReference>
<dbReference type="InterPro" id="IPR049326">
    <property type="entry name" value="Rhodopsin_dom_fungi"/>
</dbReference>
<evidence type="ECO:0000256" key="4">
    <source>
        <dbReference type="ARBA" id="ARBA00023136"/>
    </source>
</evidence>
<keyword evidence="9" id="KW-1185">Reference proteome</keyword>
<dbReference type="InterPro" id="IPR052337">
    <property type="entry name" value="SAT4-like"/>
</dbReference>
<gene>
    <name evidence="8" type="ORF">Trco_008274</name>
</gene>
<proteinExistence type="inferred from homology"/>
<keyword evidence="3 6" id="KW-1133">Transmembrane helix</keyword>